<dbReference type="AlphaFoldDB" id="A0A927F983"/>
<gene>
    <name evidence="2" type="ORF">IEN85_11870</name>
</gene>
<accession>A0A927F983</accession>
<sequence>MSLRSQRFYKSGFYFLCAVSLTSALLLLREARHAEPGQERAFAAESAPPPSPSLRTAPVQRLDASSSPSADDAPDSKPALTLEDKFDFLIELREHPSVDLNIRVFNFFEGEIKADTASLFGLSSSQTKQLNALFEETHAALLSQRVAHSQIEANPDGSLSLILNPFLENGAEIYDSFYDQMEEILGPKKLRALDRISGEQINNHFNEFGAEVSRYTLWAQADHRGNRRYHYERRTDRENGYSTNSGSFQLEGPSLTHSLHDKELAALLPPEAMAQLRNLPILQSKPET</sequence>
<evidence type="ECO:0000313" key="2">
    <source>
        <dbReference type="EMBL" id="MBD5780190.1"/>
    </source>
</evidence>
<dbReference type="EMBL" id="JACYFG010000035">
    <property type="protein sequence ID" value="MBD5780190.1"/>
    <property type="molecule type" value="Genomic_DNA"/>
</dbReference>
<name>A0A927F983_9BACT</name>
<evidence type="ECO:0000256" key="1">
    <source>
        <dbReference type="SAM" id="MobiDB-lite"/>
    </source>
</evidence>
<comment type="caution">
    <text evidence="2">The sequence shown here is derived from an EMBL/GenBank/DDBJ whole genome shotgun (WGS) entry which is preliminary data.</text>
</comment>
<protein>
    <submittedName>
        <fullName evidence="2">Uncharacterized protein</fullName>
    </submittedName>
</protein>
<dbReference type="Proteomes" id="UP000622317">
    <property type="component" value="Unassembled WGS sequence"/>
</dbReference>
<organism evidence="2 3">
    <name type="scientific">Pelagicoccus enzymogenes</name>
    <dbReference type="NCBI Taxonomy" id="2773457"/>
    <lineage>
        <taxon>Bacteria</taxon>
        <taxon>Pseudomonadati</taxon>
        <taxon>Verrucomicrobiota</taxon>
        <taxon>Opitutia</taxon>
        <taxon>Puniceicoccales</taxon>
        <taxon>Pelagicoccaceae</taxon>
        <taxon>Pelagicoccus</taxon>
    </lineage>
</organism>
<proteinExistence type="predicted"/>
<keyword evidence="3" id="KW-1185">Reference proteome</keyword>
<reference evidence="2" key="1">
    <citation type="submission" date="2020-09" db="EMBL/GenBank/DDBJ databases">
        <title>Pelagicoccus enzymogenes sp. nov. with an EPS production, isolated from marine sediment.</title>
        <authorList>
            <person name="Feng X."/>
        </authorList>
    </citation>
    <scope>NUCLEOTIDE SEQUENCE</scope>
    <source>
        <strain evidence="2">NFK12</strain>
    </source>
</reference>
<dbReference type="RefSeq" id="WP_191617302.1">
    <property type="nucleotide sequence ID" value="NZ_JACYFG010000035.1"/>
</dbReference>
<evidence type="ECO:0000313" key="3">
    <source>
        <dbReference type="Proteomes" id="UP000622317"/>
    </source>
</evidence>
<feature type="compositionally biased region" description="Low complexity" evidence="1">
    <location>
        <begin position="63"/>
        <end position="78"/>
    </location>
</feature>
<feature type="region of interest" description="Disordered" evidence="1">
    <location>
        <begin position="38"/>
        <end position="78"/>
    </location>
</feature>